<evidence type="ECO:0000313" key="2">
    <source>
        <dbReference type="Proteomes" id="UP001369082"/>
    </source>
</evidence>
<dbReference type="PANTHER" id="PTHR10000">
    <property type="entry name" value="PHOSPHOSERINE PHOSPHATASE"/>
    <property type="match status" value="1"/>
</dbReference>
<keyword evidence="1" id="KW-0378">Hydrolase</keyword>
<keyword evidence="2" id="KW-1185">Reference proteome</keyword>
<dbReference type="PANTHER" id="PTHR10000:SF8">
    <property type="entry name" value="HAD SUPERFAMILY HYDROLASE-LIKE, TYPE 3"/>
    <property type="match status" value="1"/>
</dbReference>
<dbReference type="Pfam" id="PF08282">
    <property type="entry name" value="Hydrolase_3"/>
    <property type="match status" value="1"/>
</dbReference>
<dbReference type="NCBIfam" id="TIGR01484">
    <property type="entry name" value="HAD-SF-IIB"/>
    <property type="match status" value="1"/>
</dbReference>
<dbReference type="SUPFAM" id="SSF56784">
    <property type="entry name" value="HAD-like"/>
    <property type="match status" value="1"/>
</dbReference>
<evidence type="ECO:0000313" key="1">
    <source>
        <dbReference type="EMBL" id="MEL0629179.1"/>
    </source>
</evidence>
<proteinExistence type="predicted"/>
<name>A0ABU9GPC8_9GAMM</name>
<dbReference type="InterPro" id="IPR036412">
    <property type="entry name" value="HAD-like_sf"/>
</dbReference>
<dbReference type="InterPro" id="IPR023214">
    <property type="entry name" value="HAD_sf"/>
</dbReference>
<comment type="caution">
    <text evidence="1">The sequence shown here is derived from an EMBL/GenBank/DDBJ whole genome shotgun (WGS) entry which is preliminary data.</text>
</comment>
<accession>A0ABU9GPC8</accession>
<protein>
    <submittedName>
        <fullName evidence="1">HAD-IIB family hydrolase</fullName>
    </submittedName>
</protein>
<dbReference type="Gene3D" id="3.40.50.1000">
    <property type="entry name" value="HAD superfamily/HAD-like"/>
    <property type="match status" value="2"/>
</dbReference>
<dbReference type="EMBL" id="JBAKAZ010000016">
    <property type="protein sequence ID" value="MEL0629179.1"/>
    <property type="molecule type" value="Genomic_DNA"/>
</dbReference>
<dbReference type="RefSeq" id="WP_341597191.1">
    <property type="nucleotide sequence ID" value="NZ_JBAKAZ010000016.1"/>
</dbReference>
<dbReference type="GO" id="GO:0016787">
    <property type="term" value="F:hydrolase activity"/>
    <property type="evidence" value="ECO:0007669"/>
    <property type="project" value="UniProtKB-KW"/>
</dbReference>
<sequence length="264" mass="28830">MKPLKDALTSDWNEVKWVLTDVDDTLTWHGQLPPETLIALAELQQAGLKVVAVTGACAGWCDHIAQLWPVDAVIGENGAFIMEKEAGNLTLKSGVPLPTIAQKQATLKEQVESILADYPELNFTLDQSYRLCEVAIDIGQNCDPVAAPIIEEIVSKIKQLGANATASSIHINSWYGEHSKKATSFSFLQEKGLSTSEILSQVCYVGDSLNDQFMFAALPKSVGVANIKNYWSQLQFHPEVIMSKSGGYGFAEFTQQLLAIKADN</sequence>
<dbReference type="Proteomes" id="UP001369082">
    <property type="component" value="Unassembled WGS sequence"/>
</dbReference>
<organism evidence="1 2">
    <name type="scientific">Psychromonas aquatilis</name>
    <dbReference type="NCBI Taxonomy" id="2005072"/>
    <lineage>
        <taxon>Bacteria</taxon>
        <taxon>Pseudomonadati</taxon>
        <taxon>Pseudomonadota</taxon>
        <taxon>Gammaproteobacteria</taxon>
        <taxon>Alteromonadales</taxon>
        <taxon>Psychromonadaceae</taxon>
        <taxon>Psychromonas</taxon>
    </lineage>
</organism>
<dbReference type="InterPro" id="IPR006379">
    <property type="entry name" value="HAD-SF_hydro_IIB"/>
</dbReference>
<gene>
    <name evidence="1" type="ORF">V6256_06120</name>
</gene>
<reference evidence="1 2" key="1">
    <citation type="submission" date="2024-02" db="EMBL/GenBank/DDBJ databases">
        <title>Bacteria isolated from the canopy kelp, Nereocystis luetkeana.</title>
        <authorList>
            <person name="Pfister C.A."/>
            <person name="Younker I.T."/>
            <person name="Light S.H."/>
        </authorList>
    </citation>
    <scope>NUCLEOTIDE SEQUENCE [LARGE SCALE GENOMIC DNA]</scope>
    <source>
        <strain evidence="1 2">TI.1.05</strain>
    </source>
</reference>